<gene>
    <name evidence="1" type="ORF">BpHYR1_006051</name>
</gene>
<protein>
    <submittedName>
        <fullName evidence="1">Uncharacterized protein</fullName>
    </submittedName>
</protein>
<dbReference type="AlphaFoldDB" id="A0A3M7PGH9"/>
<organism evidence="1 2">
    <name type="scientific">Brachionus plicatilis</name>
    <name type="common">Marine rotifer</name>
    <name type="synonym">Brachionus muelleri</name>
    <dbReference type="NCBI Taxonomy" id="10195"/>
    <lineage>
        <taxon>Eukaryota</taxon>
        <taxon>Metazoa</taxon>
        <taxon>Spiralia</taxon>
        <taxon>Gnathifera</taxon>
        <taxon>Rotifera</taxon>
        <taxon>Eurotatoria</taxon>
        <taxon>Monogononta</taxon>
        <taxon>Pseudotrocha</taxon>
        <taxon>Ploima</taxon>
        <taxon>Brachionidae</taxon>
        <taxon>Brachionus</taxon>
    </lineage>
</organism>
<dbReference type="Proteomes" id="UP000276133">
    <property type="component" value="Unassembled WGS sequence"/>
</dbReference>
<dbReference type="EMBL" id="REGN01011169">
    <property type="protein sequence ID" value="RMZ97797.1"/>
    <property type="molecule type" value="Genomic_DNA"/>
</dbReference>
<sequence>MAFLISSVALVAPCSVKPDRGKYFDVVKFLSRRFTFFLFETVTAERGLPGFFEFEAYQSLWILLSILESSLNLSDVQFQFNFKSIKIKLILL</sequence>
<proteinExistence type="predicted"/>
<evidence type="ECO:0000313" key="1">
    <source>
        <dbReference type="EMBL" id="RMZ97797.1"/>
    </source>
</evidence>
<keyword evidence="2" id="KW-1185">Reference proteome</keyword>
<comment type="caution">
    <text evidence="1">The sequence shown here is derived from an EMBL/GenBank/DDBJ whole genome shotgun (WGS) entry which is preliminary data.</text>
</comment>
<reference evidence="1 2" key="1">
    <citation type="journal article" date="2018" name="Sci. Rep.">
        <title>Genomic signatures of local adaptation to the degree of environmental predictability in rotifers.</title>
        <authorList>
            <person name="Franch-Gras L."/>
            <person name="Hahn C."/>
            <person name="Garcia-Roger E.M."/>
            <person name="Carmona M.J."/>
            <person name="Serra M."/>
            <person name="Gomez A."/>
        </authorList>
    </citation>
    <scope>NUCLEOTIDE SEQUENCE [LARGE SCALE GENOMIC DNA]</scope>
    <source>
        <strain evidence="1">HYR1</strain>
    </source>
</reference>
<accession>A0A3M7PGH9</accession>
<name>A0A3M7PGH9_BRAPC</name>
<evidence type="ECO:0000313" key="2">
    <source>
        <dbReference type="Proteomes" id="UP000276133"/>
    </source>
</evidence>